<proteinExistence type="predicted"/>
<dbReference type="eggNOG" id="ENOG502SIFT">
    <property type="taxonomic scope" value="Eukaryota"/>
</dbReference>
<keyword evidence="6" id="KW-1185">Reference proteome</keyword>
<evidence type="ECO:0000313" key="5">
    <source>
        <dbReference type="EMBL" id="EFY93688.1"/>
    </source>
</evidence>
<dbReference type="Gene3D" id="3.40.50.150">
    <property type="entry name" value="Vaccinia Virus protein VP39"/>
    <property type="match status" value="1"/>
</dbReference>
<evidence type="ECO:0000256" key="1">
    <source>
        <dbReference type="ARBA" id="ARBA00022603"/>
    </source>
</evidence>
<dbReference type="Proteomes" id="UP000002499">
    <property type="component" value="Unassembled WGS sequence"/>
</dbReference>
<dbReference type="GO" id="GO:0008171">
    <property type="term" value="F:O-methyltransferase activity"/>
    <property type="evidence" value="ECO:0007669"/>
    <property type="project" value="InterPro"/>
</dbReference>
<dbReference type="AlphaFoldDB" id="E9DR10"/>
<dbReference type="GO" id="GO:0032259">
    <property type="term" value="P:methylation"/>
    <property type="evidence" value="ECO:0007669"/>
    <property type="project" value="UniProtKB-KW"/>
</dbReference>
<dbReference type="OMA" id="SSHVCKG"/>
<dbReference type="SUPFAM" id="SSF46785">
    <property type="entry name" value="Winged helix' DNA-binding domain"/>
    <property type="match status" value="1"/>
</dbReference>
<dbReference type="PROSITE" id="PS51683">
    <property type="entry name" value="SAM_OMT_II"/>
    <property type="match status" value="1"/>
</dbReference>
<dbReference type="InterPro" id="IPR029063">
    <property type="entry name" value="SAM-dependent_MTases_sf"/>
</dbReference>
<evidence type="ECO:0000313" key="6">
    <source>
        <dbReference type="Proteomes" id="UP000002499"/>
    </source>
</evidence>
<dbReference type="HOGENOM" id="CLU_005533_1_3_1"/>
<dbReference type="Gene3D" id="1.10.10.10">
    <property type="entry name" value="Winged helix-like DNA-binding domain superfamily/Winged helix DNA-binding domain"/>
    <property type="match status" value="1"/>
</dbReference>
<protein>
    <submittedName>
        <fullName evidence="5">O-methyltransferase, putative</fullName>
    </submittedName>
</protein>
<keyword evidence="3" id="KW-0949">S-adenosyl-L-methionine</keyword>
<dbReference type="Pfam" id="PF00891">
    <property type="entry name" value="Methyltransf_2"/>
    <property type="match status" value="1"/>
</dbReference>
<dbReference type="InterPro" id="IPR036388">
    <property type="entry name" value="WH-like_DNA-bd_sf"/>
</dbReference>
<organism evidence="6">
    <name type="scientific">Metarhizium acridum (strain CQMa 102)</name>
    <dbReference type="NCBI Taxonomy" id="655827"/>
    <lineage>
        <taxon>Eukaryota</taxon>
        <taxon>Fungi</taxon>
        <taxon>Dikarya</taxon>
        <taxon>Ascomycota</taxon>
        <taxon>Pezizomycotina</taxon>
        <taxon>Sordariomycetes</taxon>
        <taxon>Hypocreomycetidae</taxon>
        <taxon>Hypocreales</taxon>
        <taxon>Clavicipitaceae</taxon>
        <taxon>Metarhizium</taxon>
    </lineage>
</organism>
<evidence type="ECO:0000259" key="4">
    <source>
        <dbReference type="Pfam" id="PF00891"/>
    </source>
</evidence>
<evidence type="ECO:0000256" key="2">
    <source>
        <dbReference type="ARBA" id="ARBA00022679"/>
    </source>
</evidence>
<dbReference type="PANTHER" id="PTHR43712">
    <property type="entry name" value="PUTATIVE (AFU_ORTHOLOGUE AFUA_4G14580)-RELATED"/>
    <property type="match status" value="1"/>
</dbReference>
<dbReference type="EMBL" id="GL698470">
    <property type="protein sequence ID" value="EFY93688.1"/>
    <property type="molecule type" value="Genomic_DNA"/>
</dbReference>
<dbReference type="InterPro" id="IPR001077">
    <property type="entry name" value="COMT_C"/>
</dbReference>
<dbReference type="InterPro" id="IPR016461">
    <property type="entry name" value="COMT-like"/>
</dbReference>
<sequence length="442" mass="49561">MNPSKGNELLSVAEEIVSHVKNLAEYLSTQSISPPSLDVGARTKLWTIHTGAVEEHRAAISGLTQRLDKLLQGPHGFLHEYVSTNWEHGALYTLIEYGVLEAMPLHRVATIGQLAENTALPIEKLLRICRLAACAGILKEADDGVFAHTVISEELVRNAGFKSFIAFQLYETRVASAHLADSLRRPNPFWTGQSAFEYAWGKSMYEWHAGHPEKGDRFAKAMESVSKKALDPGNDMIMNWFSSHPKLCEDEKCLIVDVAGKTGSFAMDLANTFPKLHIEVQDSSAAVLNKGKEILAAELSGRVKFQQRELFLTRSLLEHTESDSDGSVPLVFLMRSAMWCHDDDNCIKLLRSFLPVLQAPTRPTLLISDLVSPALGTFEPHVERAFRRRDVTLMTMHNAKQRTSNEWVALLKEASPRFKVEYFEQYSSHSCRGLWQVQLDSE</sequence>
<feature type="domain" description="O-methyltransferase C-terminal" evidence="4">
    <location>
        <begin position="192"/>
        <end position="414"/>
    </location>
</feature>
<accession>E9DR10</accession>
<evidence type="ECO:0000256" key="3">
    <source>
        <dbReference type="ARBA" id="ARBA00022691"/>
    </source>
</evidence>
<dbReference type="InParanoid" id="E9DR10"/>
<gene>
    <name evidence="5" type="ORF">MAC_00179</name>
</gene>
<dbReference type="PANTHER" id="PTHR43712:SF12">
    <property type="entry name" value="STERIGMATOCYSTIN 8-O-METHYLTRANSFERASE"/>
    <property type="match status" value="1"/>
</dbReference>
<dbReference type="OrthoDB" id="1606438at2759"/>
<keyword evidence="1 5" id="KW-0489">Methyltransferase</keyword>
<dbReference type="SUPFAM" id="SSF53335">
    <property type="entry name" value="S-adenosyl-L-methionine-dependent methyltransferases"/>
    <property type="match status" value="1"/>
</dbReference>
<reference evidence="5 6" key="1">
    <citation type="journal article" date="2011" name="PLoS Genet.">
        <title>Genome sequencing and comparative transcriptomics of the model entomopathogenic fungi Metarhizium anisopliae and M. acridum.</title>
        <authorList>
            <person name="Gao Q."/>
            <person name="Jin K."/>
            <person name="Ying S.H."/>
            <person name="Zhang Y."/>
            <person name="Xiao G."/>
            <person name="Shang Y."/>
            <person name="Duan Z."/>
            <person name="Hu X."/>
            <person name="Xie X.Q."/>
            <person name="Zhou G."/>
            <person name="Peng G."/>
            <person name="Luo Z."/>
            <person name="Huang W."/>
            <person name="Wang B."/>
            <person name="Fang W."/>
            <person name="Wang S."/>
            <person name="Zhong Y."/>
            <person name="Ma L.J."/>
            <person name="St Leger R.J."/>
            <person name="Zhao G.P."/>
            <person name="Pei Y."/>
            <person name="Feng M.G."/>
            <person name="Xia Y."/>
            <person name="Wang C."/>
        </authorList>
    </citation>
    <scope>NUCLEOTIDE SEQUENCE [LARGE SCALE GENOMIC DNA]</scope>
    <source>
        <strain evidence="5 6">CQMa 102</strain>
    </source>
</reference>
<keyword evidence="2 5" id="KW-0808">Transferase</keyword>
<name>E9DR10_METAQ</name>
<dbReference type="InterPro" id="IPR036390">
    <property type="entry name" value="WH_DNA-bd_sf"/>
</dbReference>